<comment type="cofactor">
    <cofactor evidence="7">
        <name>Zn(2+)</name>
        <dbReference type="ChEBI" id="CHEBI:29105"/>
    </cofactor>
    <text evidence="7">Binds 1 zinc ion.</text>
</comment>
<sequence>MIEVQIDDDAWLEALPEVKKLGFAAADAALSFLPPEMGEDLGLVVFLTDDETVRDLNERFRGKDKPTNVLSFPSPPGNPEGHIGDIALAYGVCAREAEEQNKPLAAHLQHLVVHGVLHLVGYDHETDEEADKMEGLERIILEGLGVPDPYAAGAREA</sequence>
<dbReference type="SUPFAM" id="SSF55486">
    <property type="entry name" value="Metalloproteases ('zincins'), catalytic domain"/>
    <property type="match status" value="1"/>
</dbReference>
<dbReference type="EC" id="3.1.-.-" evidence="7"/>
<dbReference type="PANTHER" id="PTHR46986:SF1">
    <property type="entry name" value="ENDORIBONUCLEASE YBEY, CHLOROPLASTIC"/>
    <property type="match status" value="1"/>
</dbReference>
<dbReference type="InterPro" id="IPR023091">
    <property type="entry name" value="MetalPrtase_cat_dom_sf_prd"/>
</dbReference>
<keyword evidence="2 7" id="KW-0540">Nuclease</keyword>
<dbReference type="PANTHER" id="PTHR46986">
    <property type="entry name" value="ENDORIBONUCLEASE YBEY, CHLOROPLASTIC"/>
    <property type="match status" value="1"/>
</dbReference>
<evidence type="ECO:0000313" key="9">
    <source>
        <dbReference type="Proteomes" id="UP001597237"/>
    </source>
</evidence>
<keyword evidence="9" id="KW-1185">Reference proteome</keyword>
<accession>A0ABW4N2G6</accession>
<evidence type="ECO:0000313" key="8">
    <source>
        <dbReference type="EMBL" id="MFD1783370.1"/>
    </source>
</evidence>
<dbReference type="Proteomes" id="UP001597237">
    <property type="component" value="Unassembled WGS sequence"/>
</dbReference>
<keyword evidence="6 7" id="KW-0862">Zinc</keyword>
<keyword evidence="3 7" id="KW-0479">Metal-binding</keyword>
<feature type="binding site" evidence="7">
    <location>
        <position position="118"/>
    </location>
    <ligand>
        <name>Zn(2+)</name>
        <dbReference type="ChEBI" id="CHEBI:29105"/>
        <note>catalytic</note>
    </ligand>
</feature>
<keyword evidence="5 7" id="KW-0378">Hydrolase</keyword>
<dbReference type="HAMAP" id="MF_00009">
    <property type="entry name" value="Endoribonucl_YbeY"/>
    <property type="match status" value="1"/>
</dbReference>
<evidence type="ECO:0000256" key="4">
    <source>
        <dbReference type="ARBA" id="ARBA00022759"/>
    </source>
</evidence>
<evidence type="ECO:0000256" key="1">
    <source>
        <dbReference type="ARBA" id="ARBA00010875"/>
    </source>
</evidence>
<evidence type="ECO:0000256" key="2">
    <source>
        <dbReference type="ARBA" id="ARBA00022722"/>
    </source>
</evidence>
<comment type="function">
    <text evidence="7">Single strand-specific metallo-endoribonuclease involved in late-stage 70S ribosome quality control and in maturation of the 3' terminus of the 16S rRNA.</text>
</comment>
<dbReference type="PROSITE" id="PS01306">
    <property type="entry name" value="UPF0054"/>
    <property type="match status" value="1"/>
</dbReference>
<evidence type="ECO:0000256" key="5">
    <source>
        <dbReference type="ARBA" id="ARBA00022801"/>
    </source>
</evidence>
<dbReference type="Pfam" id="PF02130">
    <property type="entry name" value="YbeY"/>
    <property type="match status" value="1"/>
</dbReference>
<comment type="subcellular location">
    <subcellularLocation>
        <location evidence="7">Cytoplasm</location>
    </subcellularLocation>
</comment>
<evidence type="ECO:0000256" key="6">
    <source>
        <dbReference type="ARBA" id="ARBA00022833"/>
    </source>
</evidence>
<comment type="caution">
    <text evidence="8">The sequence shown here is derived from an EMBL/GenBank/DDBJ whole genome shotgun (WGS) entry which is preliminary data.</text>
</comment>
<gene>
    <name evidence="7 8" type="primary">ybeY</name>
    <name evidence="8" type="ORF">ACFSC0_08195</name>
</gene>
<keyword evidence="7" id="KW-0963">Cytoplasm</keyword>
<keyword evidence="4 7" id="KW-0255">Endonuclease</keyword>
<evidence type="ECO:0000256" key="7">
    <source>
        <dbReference type="HAMAP-Rule" id="MF_00009"/>
    </source>
</evidence>
<comment type="similarity">
    <text evidence="1 7">Belongs to the endoribonuclease YbeY family.</text>
</comment>
<dbReference type="InterPro" id="IPR020549">
    <property type="entry name" value="YbeY_CS"/>
</dbReference>
<evidence type="ECO:0000256" key="3">
    <source>
        <dbReference type="ARBA" id="ARBA00022723"/>
    </source>
</evidence>
<feature type="binding site" evidence="7">
    <location>
        <position position="114"/>
    </location>
    <ligand>
        <name>Zn(2+)</name>
        <dbReference type="ChEBI" id="CHEBI:29105"/>
        <note>catalytic</note>
    </ligand>
</feature>
<proteinExistence type="inferred from homology"/>
<dbReference type="EMBL" id="JBHUEY010000001">
    <property type="protein sequence ID" value="MFD1783370.1"/>
    <property type="molecule type" value="Genomic_DNA"/>
</dbReference>
<dbReference type="NCBIfam" id="TIGR00043">
    <property type="entry name" value="rRNA maturation RNase YbeY"/>
    <property type="match status" value="1"/>
</dbReference>
<organism evidence="8 9">
    <name type="scientific">Phenylobacterium terrae</name>
    <dbReference type="NCBI Taxonomy" id="2665495"/>
    <lineage>
        <taxon>Bacteria</taxon>
        <taxon>Pseudomonadati</taxon>
        <taxon>Pseudomonadota</taxon>
        <taxon>Alphaproteobacteria</taxon>
        <taxon>Caulobacterales</taxon>
        <taxon>Caulobacteraceae</taxon>
        <taxon>Phenylobacterium</taxon>
    </lineage>
</organism>
<dbReference type="InterPro" id="IPR002036">
    <property type="entry name" value="YbeY"/>
</dbReference>
<name>A0ABW4N2G6_9CAUL</name>
<keyword evidence="7" id="KW-0690">Ribosome biogenesis</keyword>
<reference evidence="9" key="1">
    <citation type="journal article" date="2019" name="Int. J. Syst. Evol. Microbiol.">
        <title>The Global Catalogue of Microorganisms (GCM) 10K type strain sequencing project: providing services to taxonomists for standard genome sequencing and annotation.</title>
        <authorList>
            <consortium name="The Broad Institute Genomics Platform"/>
            <consortium name="The Broad Institute Genome Sequencing Center for Infectious Disease"/>
            <person name="Wu L."/>
            <person name="Ma J."/>
        </authorList>
    </citation>
    <scope>NUCLEOTIDE SEQUENCE [LARGE SCALE GENOMIC DNA]</scope>
    <source>
        <strain evidence="9">DFY28</strain>
    </source>
</reference>
<dbReference type="Gene3D" id="3.40.390.30">
    <property type="entry name" value="Metalloproteases ('zincins'), catalytic domain"/>
    <property type="match status" value="1"/>
</dbReference>
<dbReference type="RefSeq" id="WP_377284081.1">
    <property type="nucleotide sequence ID" value="NZ_JBHRSI010000010.1"/>
</dbReference>
<protein>
    <recommendedName>
        <fullName evidence="7">Endoribonuclease YbeY</fullName>
        <ecNumber evidence="7">3.1.-.-</ecNumber>
    </recommendedName>
</protein>
<feature type="binding site" evidence="7">
    <location>
        <position position="124"/>
    </location>
    <ligand>
        <name>Zn(2+)</name>
        <dbReference type="ChEBI" id="CHEBI:29105"/>
        <note>catalytic</note>
    </ligand>
</feature>
<keyword evidence="7" id="KW-0698">rRNA processing</keyword>